<dbReference type="STRING" id="1121001.SAMN02745857_00505"/>
<gene>
    <name evidence="2" type="ORF">SAMN02745857_00505</name>
</gene>
<feature type="transmembrane region" description="Helical" evidence="1">
    <location>
        <begin position="51"/>
        <end position="70"/>
    </location>
</feature>
<feature type="transmembrane region" description="Helical" evidence="1">
    <location>
        <begin position="237"/>
        <end position="255"/>
    </location>
</feature>
<keyword evidence="1" id="KW-0812">Transmembrane</keyword>
<evidence type="ECO:0000313" key="2">
    <source>
        <dbReference type="EMBL" id="SMC18215.1"/>
    </source>
</evidence>
<evidence type="ECO:0000313" key="3">
    <source>
        <dbReference type="Proteomes" id="UP000192761"/>
    </source>
</evidence>
<dbReference type="RefSeq" id="WP_139798611.1">
    <property type="nucleotide sequence ID" value="NZ_FWXD01000002.1"/>
</dbReference>
<name>A0A1W1X2T6_9NEIS</name>
<reference evidence="2 3" key="1">
    <citation type="submission" date="2017-04" db="EMBL/GenBank/DDBJ databases">
        <authorList>
            <person name="Afonso C.L."/>
            <person name="Miller P.J."/>
            <person name="Scott M.A."/>
            <person name="Spackman E."/>
            <person name="Goraichik I."/>
            <person name="Dimitrov K.M."/>
            <person name="Suarez D.L."/>
            <person name="Swayne D.E."/>
        </authorList>
    </citation>
    <scope>NUCLEOTIDE SEQUENCE [LARGE SCALE GENOMIC DNA]</scope>
    <source>
        <strain evidence="2 3">DSM 23236</strain>
    </source>
</reference>
<dbReference type="Proteomes" id="UP000192761">
    <property type="component" value="Unassembled WGS sequence"/>
</dbReference>
<feature type="transmembrane region" description="Helical" evidence="1">
    <location>
        <begin position="203"/>
        <end position="225"/>
    </location>
</feature>
<protein>
    <submittedName>
        <fullName evidence="2">Outer membrane protein OmpA</fullName>
    </submittedName>
</protein>
<keyword evidence="1" id="KW-0472">Membrane</keyword>
<proteinExistence type="predicted"/>
<dbReference type="AlphaFoldDB" id="A0A1W1X2T6"/>
<keyword evidence="1" id="KW-1133">Transmembrane helix</keyword>
<evidence type="ECO:0000256" key="1">
    <source>
        <dbReference type="SAM" id="Phobius"/>
    </source>
</evidence>
<accession>A0A1W1X2T6</accession>
<feature type="transmembrane region" description="Helical" evidence="1">
    <location>
        <begin position="82"/>
        <end position="108"/>
    </location>
</feature>
<organism evidence="2 3">
    <name type="scientific">Andreprevotia lacus DSM 23236</name>
    <dbReference type="NCBI Taxonomy" id="1121001"/>
    <lineage>
        <taxon>Bacteria</taxon>
        <taxon>Pseudomonadati</taxon>
        <taxon>Pseudomonadota</taxon>
        <taxon>Betaproteobacteria</taxon>
        <taxon>Neisseriales</taxon>
        <taxon>Chitinibacteraceae</taxon>
        <taxon>Andreprevotia</taxon>
    </lineage>
</organism>
<feature type="transmembrane region" description="Helical" evidence="1">
    <location>
        <begin position="143"/>
        <end position="162"/>
    </location>
</feature>
<dbReference type="InterPro" id="IPR036737">
    <property type="entry name" value="OmpA-like_sf"/>
</dbReference>
<dbReference type="EMBL" id="FWXD01000002">
    <property type="protein sequence ID" value="SMC18215.1"/>
    <property type="molecule type" value="Genomic_DNA"/>
</dbReference>
<dbReference type="Gene3D" id="3.30.1330.60">
    <property type="entry name" value="OmpA-like domain"/>
    <property type="match status" value="1"/>
</dbReference>
<keyword evidence="3" id="KW-1185">Reference proteome</keyword>
<dbReference type="SUPFAM" id="SSF103088">
    <property type="entry name" value="OmpA-like"/>
    <property type="match status" value="1"/>
</dbReference>
<sequence>MSKFSGFRFKNRLTILAAKNNTPSTEDDSWFSTTFTEPALRLVQAIFSQKIAGLACFLPFAFYFATWKILPKGVSLSDGIGLLMAGFFIVILMTAATSTAFFVGWFLFEVTSFLTSSLKKLTKKIVTSQFTRNTLSHLKNTKLLLAHFPCAILLMAPILIFTCLEEQKKPDNTVQLKIVTNIVTQAVSDASHFIDRNEKNINLIYSISQFIILSVLLYFSVKSLINFRLKKGIKIKDVELFGCFLIFTILFLNFINDLSEYPLPEKIVILTGLAKKRVNIISDQATFEKIKQAYPSLGDTIGCKSDSQAIINNAHLIWHGWGDVSFIELGSDGQEKQDQKQILELPRELISSNISNPDRSTYCKDFSGVYFEAGHYNITNSTKLEIEDYISSVISRTKKDSIEKIEVEWFADPTYLSSESNYLLAEKRAKAVGEILASELKSKHQPNFPLLQKVEISLPPIESKGGGPNNNSAPCKDWPNKKTLNECLAKNRGGKITIHIKNQRP</sequence>